<keyword evidence="3" id="KW-1185">Reference proteome</keyword>
<protein>
    <recommendedName>
        <fullName evidence="4">HipA-like C-terminal domain-containing protein</fullName>
    </recommendedName>
</protein>
<name>A0A2T1FNY3_9CYAN</name>
<dbReference type="AlphaFoldDB" id="A0A2T1FNY3"/>
<reference evidence="2 3" key="1">
    <citation type="submission" date="2018-03" db="EMBL/GenBank/DDBJ databases">
        <title>The ancient ancestry and fast evolution of plastids.</title>
        <authorList>
            <person name="Moore K.R."/>
            <person name="Magnabosco C."/>
            <person name="Momper L."/>
            <person name="Gold D.A."/>
            <person name="Bosak T."/>
            <person name="Fournier G.P."/>
        </authorList>
    </citation>
    <scope>NUCLEOTIDE SEQUENCE [LARGE SCALE GENOMIC DNA]</scope>
    <source>
        <strain evidence="2 3">CCALA 037</strain>
    </source>
</reference>
<dbReference type="EMBL" id="PVWO01000475">
    <property type="protein sequence ID" value="PSB46631.1"/>
    <property type="molecule type" value="Genomic_DNA"/>
</dbReference>
<evidence type="ECO:0000256" key="1">
    <source>
        <dbReference type="SAM" id="MobiDB-lite"/>
    </source>
</evidence>
<dbReference type="RefSeq" id="WP_106311175.1">
    <property type="nucleotide sequence ID" value="NZ_PVWO01000475.1"/>
</dbReference>
<organism evidence="2 3">
    <name type="scientific">Chamaesiphon polymorphus CCALA 037</name>
    <dbReference type="NCBI Taxonomy" id="2107692"/>
    <lineage>
        <taxon>Bacteria</taxon>
        <taxon>Bacillati</taxon>
        <taxon>Cyanobacteriota</taxon>
        <taxon>Cyanophyceae</taxon>
        <taxon>Gomontiellales</taxon>
        <taxon>Chamaesiphonaceae</taxon>
        <taxon>Chamaesiphon</taxon>
    </lineage>
</organism>
<evidence type="ECO:0000313" key="3">
    <source>
        <dbReference type="Proteomes" id="UP000238937"/>
    </source>
</evidence>
<proteinExistence type="predicted"/>
<feature type="region of interest" description="Disordered" evidence="1">
    <location>
        <begin position="285"/>
        <end position="309"/>
    </location>
</feature>
<evidence type="ECO:0000313" key="2">
    <source>
        <dbReference type="EMBL" id="PSB46631.1"/>
    </source>
</evidence>
<sequence>MSKFPVVQIPVPSDRDFEIHPEGAIAKYWQDLPSLGRSLVKADLRGAWVEKVTATLAERIGLPVAGCELVERADGLKMLASPNFLATGAIERAGESLLEDRYGINYPYTVDTILSTIAAENVIRPNNWNAPKPIATASDLVTGYLIFDSWIGNIDRHSKNWGIQQFLDGRKELLPTYDHGLSLGVRMPEDKLPIDLTDFSGDCRSSIQSEIGGTLTMNGLTDRLLELRPEAARFWIDRIKRIERDSIEATFDRLPEGWTSDMRLKFTIDLVVASRDRLIKLASERSSTTGKINTDPEELGRLSPGRQSS</sequence>
<dbReference type="Gene3D" id="1.10.1070.20">
    <property type="match status" value="1"/>
</dbReference>
<accession>A0A2T1FNY3</accession>
<dbReference type="OrthoDB" id="9812605at2"/>
<dbReference type="Proteomes" id="UP000238937">
    <property type="component" value="Unassembled WGS sequence"/>
</dbReference>
<comment type="caution">
    <text evidence="2">The sequence shown here is derived from an EMBL/GenBank/DDBJ whole genome shotgun (WGS) entry which is preliminary data.</text>
</comment>
<gene>
    <name evidence="2" type="ORF">C7B77_24675</name>
</gene>
<evidence type="ECO:0008006" key="4">
    <source>
        <dbReference type="Google" id="ProtNLM"/>
    </source>
</evidence>